<feature type="region of interest" description="Disordered" evidence="1">
    <location>
        <begin position="39"/>
        <end position="65"/>
    </location>
</feature>
<name>A0A645GD39_9ZZZZ</name>
<proteinExistence type="predicted"/>
<comment type="caution">
    <text evidence="2">The sequence shown here is derived from an EMBL/GenBank/DDBJ whole genome shotgun (WGS) entry which is preliminary data.</text>
</comment>
<feature type="compositionally biased region" description="Basic and acidic residues" evidence="1">
    <location>
        <begin position="43"/>
        <end position="53"/>
    </location>
</feature>
<evidence type="ECO:0000256" key="1">
    <source>
        <dbReference type="SAM" id="MobiDB-lite"/>
    </source>
</evidence>
<accession>A0A645GD39</accession>
<dbReference type="SUPFAM" id="SSF51338">
    <property type="entry name" value="Composite domain of metallo-dependent hydrolases"/>
    <property type="match status" value="1"/>
</dbReference>
<dbReference type="AlphaFoldDB" id="A0A645GD39"/>
<protein>
    <submittedName>
        <fullName evidence="2">Uncharacterized protein</fullName>
    </submittedName>
</protein>
<evidence type="ECO:0000313" key="2">
    <source>
        <dbReference type="EMBL" id="MPN23689.1"/>
    </source>
</evidence>
<sequence length="65" mass="7413">MLHSKAGWTPFEGMEAVFPEYTLSRGEVLWMEESVNAKPGRGKFLEGRGKRSEEDEEDYEETGSN</sequence>
<gene>
    <name evidence="2" type="ORF">SDC9_171082</name>
</gene>
<feature type="compositionally biased region" description="Acidic residues" evidence="1">
    <location>
        <begin position="54"/>
        <end position="65"/>
    </location>
</feature>
<dbReference type="EMBL" id="VSSQ01072273">
    <property type="protein sequence ID" value="MPN23689.1"/>
    <property type="molecule type" value="Genomic_DNA"/>
</dbReference>
<dbReference type="GO" id="GO:0016810">
    <property type="term" value="F:hydrolase activity, acting on carbon-nitrogen (but not peptide) bonds"/>
    <property type="evidence" value="ECO:0007669"/>
    <property type="project" value="InterPro"/>
</dbReference>
<organism evidence="2">
    <name type="scientific">bioreactor metagenome</name>
    <dbReference type="NCBI Taxonomy" id="1076179"/>
    <lineage>
        <taxon>unclassified sequences</taxon>
        <taxon>metagenomes</taxon>
        <taxon>ecological metagenomes</taxon>
    </lineage>
</organism>
<dbReference type="Gene3D" id="3.20.20.140">
    <property type="entry name" value="Metal-dependent hydrolases"/>
    <property type="match status" value="1"/>
</dbReference>
<reference evidence="2" key="1">
    <citation type="submission" date="2019-08" db="EMBL/GenBank/DDBJ databases">
        <authorList>
            <person name="Kucharzyk K."/>
            <person name="Murdoch R.W."/>
            <person name="Higgins S."/>
            <person name="Loffler F."/>
        </authorList>
    </citation>
    <scope>NUCLEOTIDE SEQUENCE</scope>
</reference>
<dbReference type="InterPro" id="IPR011059">
    <property type="entry name" value="Metal-dep_hydrolase_composite"/>
</dbReference>